<sequence length="121" mass="13650">MATLSLGHSYLHKNKSSIQGLKPRNCSSILVVISCQRGESVDISSPKEKKEMKQEKQLILRQIFGSAEKFGGRLKDTMSPKQKGDWKDVVLMSLAFAVYVYISQQIVCAYCAWTSMLTQSW</sequence>
<dbReference type="Gramene" id="Manes.07G007300.1.v8.1">
    <property type="protein sequence ID" value="Manes.07G007300.1.v8.1.CDS.1"/>
    <property type="gene ID" value="Manes.07G007300.v8.1"/>
</dbReference>
<dbReference type="OMA" id="ISCQNRE"/>
<comment type="caution">
    <text evidence="1">The sequence shown here is derived from an EMBL/GenBank/DDBJ whole genome shotgun (WGS) entry which is preliminary data.</text>
</comment>
<keyword evidence="2" id="KW-1185">Reference proteome</keyword>
<organism evidence="1 2">
    <name type="scientific">Manihot esculenta</name>
    <name type="common">Cassava</name>
    <name type="synonym">Jatropha manihot</name>
    <dbReference type="NCBI Taxonomy" id="3983"/>
    <lineage>
        <taxon>Eukaryota</taxon>
        <taxon>Viridiplantae</taxon>
        <taxon>Streptophyta</taxon>
        <taxon>Embryophyta</taxon>
        <taxon>Tracheophyta</taxon>
        <taxon>Spermatophyta</taxon>
        <taxon>Magnoliopsida</taxon>
        <taxon>eudicotyledons</taxon>
        <taxon>Gunneridae</taxon>
        <taxon>Pentapetalae</taxon>
        <taxon>rosids</taxon>
        <taxon>fabids</taxon>
        <taxon>Malpighiales</taxon>
        <taxon>Euphorbiaceae</taxon>
        <taxon>Crotonoideae</taxon>
        <taxon>Manihoteae</taxon>
        <taxon>Manihot</taxon>
    </lineage>
</organism>
<evidence type="ECO:0000313" key="2">
    <source>
        <dbReference type="Proteomes" id="UP000091857"/>
    </source>
</evidence>
<gene>
    <name evidence="1" type="ORF">MANES_07G007300v8</name>
</gene>
<dbReference type="AlphaFoldDB" id="A0A2C9VHE6"/>
<accession>A0A2C9VHE6</accession>
<protein>
    <submittedName>
        <fullName evidence="1">Uncharacterized protein</fullName>
    </submittedName>
</protein>
<proteinExistence type="predicted"/>
<dbReference type="EMBL" id="CM004393">
    <property type="protein sequence ID" value="OAY44809.1"/>
    <property type="molecule type" value="Genomic_DNA"/>
</dbReference>
<name>A0A2C9VHE6_MANES</name>
<reference evidence="2" key="1">
    <citation type="journal article" date="2016" name="Nat. Biotechnol.">
        <title>Sequencing wild and cultivated cassava and related species reveals extensive interspecific hybridization and genetic diversity.</title>
        <authorList>
            <person name="Bredeson J.V."/>
            <person name="Lyons J.B."/>
            <person name="Prochnik S.E."/>
            <person name="Wu G.A."/>
            <person name="Ha C.M."/>
            <person name="Edsinger-Gonzales E."/>
            <person name="Grimwood J."/>
            <person name="Schmutz J."/>
            <person name="Rabbi I.Y."/>
            <person name="Egesi C."/>
            <person name="Nauluvula P."/>
            <person name="Lebot V."/>
            <person name="Ndunguru J."/>
            <person name="Mkamilo G."/>
            <person name="Bart R.S."/>
            <person name="Setter T.L."/>
            <person name="Gleadow R.M."/>
            <person name="Kulakow P."/>
            <person name="Ferguson M.E."/>
            <person name="Rounsley S."/>
            <person name="Rokhsar D.S."/>
        </authorList>
    </citation>
    <scope>NUCLEOTIDE SEQUENCE [LARGE SCALE GENOMIC DNA]</scope>
    <source>
        <strain evidence="2">cv. AM560-2</strain>
    </source>
</reference>
<evidence type="ECO:0000313" key="1">
    <source>
        <dbReference type="EMBL" id="OAY44809.1"/>
    </source>
</evidence>
<dbReference type="STRING" id="3983.A0A2C9VHE6"/>
<dbReference type="Proteomes" id="UP000091857">
    <property type="component" value="Chromosome 7"/>
</dbReference>